<accession>A0A8K0CV52</accession>
<dbReference type="EMBL" id="VTPC01035229">
    <property type="protein sequence ID" value="KAF2891273.1"/>
    <property type="molecule type" value="Genomic_DNA"/>
</dbReference>
<dbReference type="Proteomes" id="UP000801492">
    <property type="component" value="Unassembled WGS sequence"/>
</dbReference>
<name>A0A8K0CV52_IGNLU</name>
<proteinExistence type="predicted"/>
<protein>
    <submittedName>
        <fullName evidence="1">Uncharacterized protein</fullName>
    </submittedName>
</protein>
<dbReference type="AlphaFoldDB" id="A0A8K0CV52"/>
<comment type="caution">
    <text evidence="1">The sequence shown here is derived from an EMBL/GenBank/DDBJ whole genome shotgun (WGS) entry which is preliminary data.</text>
</comment>
<sequence length="59" mass="7129">RELHYQKMQLYKYLCMDCIEIQTSFPIQNVSIQKGLRKRIKEIVILMPTYRLVLVLETV</sequence>
<reference evidence="1" key="1">
    <citation type="submission" date="2019-08" db="EMBL/GenBank/DDBJ databases">
        <title>The genome of the North American firefly Photinus pyralis.</title>
        <authorList>
            <consortium name="Photinus pyralis genome working group"/>
            <person name="Fallon T.R."/>
            <person name="Sander Lower S.E."/>
            <person name="Weng J.-K."/>
        </authorList>
    </citation>
    <scope>NUCLEOTIDE SEQUENCE</scope>
    <source>
        <strain evidence="1">TRF0915ILg1</strain>
        <tissue evidence="1">Whole body</tissue>
    </source>
</reference>
<organism evidence="1 2">
    <name type="scientific">Ignelater luminosus</name>
    <name type="common">Cucubano</name>
    <name type="synonym">Pyrophorus luminosus</name>
    <dbReference type="NCBI Taxonomy" id="2038154"/>
    <lineage>
        <taxon>Eukaryota</taxon>
        <taxon>Metazoa</taxon>
        <taxon>Ecdysozoa</taxon>
        <taxon>Arthropoda</taxon>
        <taxon>Hexapoda</taxon>
        <taxon>Insecta</taxon>
        <taxon>Pterygota</taxon>
        <taxon>Neoptera</taxon>
        <taxon>Endopterygota</taxon>
        <taxon>Coleoptera</taxon>
        <taxon>Polyphaga</taxon>
        <taxon>Elateriformia</taxon>
        <taxon>Elateroidea</taxon>
        <taxon>Elateridae</taxon>
        <taxon>Agrypninae</taxon>
        <taxon>Pyrophorini</taxon>
        <taxon>Ignelater</taxon>
    </lineage>
</organism>
<gene>
    <name evidence="1" type="ORF">ILUMI_14900</name>
</gene>
<evidence type="ECO:0000313" key="2">
    <source>
        <dbReference type="Proteomes" id="UP000801492"/>
    </source>
</evidence>
<evidence type="ECO:0000313" key="1">
    <source>
        <dbReference type="EMBL" id="KAF2891273.1"/>
    </source>
</evidence>
<keyword evidence="2" id="KW-1185">Reference proteome</keyword>
<feature type="non-terminal residue" evidence="1">
    <location>
        <position position="1"/>
    </location>
</feature>